<dbReference type="Proteomes" id="UP000317429">
    <property type="component" value="Chromosome"/>
</dbReference>
<dbReference type="Gene3D" id="3.30.1120.10">
    <property type="match status" value="1"/>
</dbReference>
<dbReference type="SUPFAM" id="SSF53649">
    <property type="entry name" value="Alkaline phosphatase-like"/>
    <property type="match status" value="1"/>
</dbReference>
<dbReference type="OrthoDB" id="9783154at2"/>
<comment type="similarity">
    <text evidence="1">Belongs to the sulfatase family.</text>
</comment>
<evidence type="ECO:0000256" key="3">
    <source>
        <dbReference type="ARBA" id="ARBA00022801"/>
    </source>
</evidence>
<dbReference type="PANTHER" id="PTHR42693:SF53">
    <property type="entry name" value="ENDO-4-O-SULFATASE"/>
    <property type="match status" value="1"/>
</dbReference>
<dbReference type="Gene3D" id="3.40.720.10">
    <property type="entry name" value="Alkaline Phosphatase, subunit A"/>
    <property type="match status" value="1"/>
</dbReference>
<accession>A0A518DAU7</accession>
<dbReference type="InterPro" id="IPR017850">
    <property type="entry name" value="Alkaline_phosphatase_core_sf"/>
</dbReference>
<evidence type="ECO:0000256" key="4">
    <source>
        <dbReference type="ARBA" id="ARBA00022837"/>
    </source>
</evidence>
<proteinExistence type="inferred from homology"/>
<dbReference type="Pfam" id="PF00884">
    <property type="entry name" value="Sulfatase"/>
    <property type="match status" value="1"/>
</dbReference>
<evidence type="ECO:0000256" key="2">
    <source>
        <dbReference type="ARBA" id="ARBA00022723"/>
    </source>
</evidence>
<dbReference type="GO" id="GO:0046872">
    <property type="term" value="F:metal ion binding"/>
    <property type="evidence" value="ECO:0007669"/>
    <property type="project" value="UniProtKB-KW"/>
</dbReference>
<protein>
    <submittedName>
        <fullName evidence="6">Arylsulfatase</fullName>
        <ecNumber evidence="6">3.1.6.1</ecNumber>
    </submittedName>
</protein>
<feature type="domain" description="Sulfatase N-terminal" evidence="5">
    <location>
        <begin position="17"/>
        <end position="364"/>
    </location>
</feature>
<organism evidence="6 7">
    <name type="scientific">Pirellulimonas nuda</name>
    <dbReference type="NCBI Taxonomy" id="2528009"/>
    <lineage>
        <taxon>Bacteria</taxon>
        <taxon>Pseudomonadati</taxon>
        <taxon>Planctomycetota</taxon>
        <taxon>Planctomycetia</taxon>
        <taxon>Pirellulales</taxon>
        <taxon>Lacipirellulaceae</taxon>
        <taxon>Pirellulimonas</taxon>
    </lineage>
</organism>
<sequence>MAGGAPAQAEGPSHGQPNVLLLIIDDLGYGELGCQGNPEIPTPNIDSLAASGVRCTQAYVTAPNCSPSRAGIFSGRVPTRFGYEFNPTGAQNEEPKTGLPNAELTLPEFMRSAGYVTGLVGKWHLGGAPPFHPLRHGFDEFFGFLHEGHFYVPPPYLDAYTMLRRAVLPAGNGDRYHASDTLVLSTHTARDEPPYDANNPILRGGQPVVERRYLTDAFTDEAIDFLERNRRVPFFLTVSYNAVHSPLQAKSETFATMASIEGLQRRVFAAMLADVDTSVGRIVERLAQLGLAEDTLVVLLSDNGGPTQELTSSNLPLRGGKGEMYEGGLRVPFLVSWPGRAPAGQVCDKIVSSLDIYATAARLSGRPLPSRLEGQDLLPVIADRGAASSHETLYWRQGHLAALRHGDWKIVAASDTKEPREWELYHVAKDIDESENFAGSRPEVLAELETIWSAMDRQMSRPLFQ</sequence>
<gene>
    <name evidence="6" type="primary">atsA_29</name>
    <name evidence="6" type="ORF">Pla175_19510</name>
</gene>
<evidence type="ECO:0000313" key="6">
    <source>
        <dbReference type="EMBL" id="QDU88573.1"/>
    </source>
</evidence>
<reference evidence="6 7" key="1">
    <citation type="submission" date="2019-02" db="EMBL/GenBank/DDBJ databases">
        <title>Deep-cultivation of Planctomycetes and their phenomic and genomic characterization uncovers novel biology.</title>
        <authorList>
            <person name="Wiegand S."/>
            <person name="Jogler M."/>
            <person name="Boedeker C."/>
            <person name="Pinto D."/>
            <person name="Vollmers J."/>
            <person name="Rivas-Marin E."/>
            <person name="Kohn T."/>
            <person name="Peeters S.H."/>
            <person name="Heuer A."/>
            <person name="Rast P."/>
            <person name="Oberbeckmann S."/>
            <person name="Bunk B."/>
            <person name="Jeske O."/>
            <person name="Meyerdierks A."/>
            <person name="Storesund J.E."/>
            <person name="Kallscheuer N."/>
            <person name="Luecker S."/>
            <person name="Lage O.M."/>
            <person name="Pohl T."/>
            <person name="Merkel B.J."/>
            <person name="Hornburger P."/>
            <person name="Mueller R.-W."/>
            <person name="Bruemmer F."/>
            <person name="Labrenz M."/>
            <person name="Spormann A.M."/>
            <person name="Op den Camp H."/>
            <person name="Overmann J."/>
            <person name="Amann R."/>
            <person name="Jetten M.S.M."/>
            <person name="Mascher T."/>
            <person name="Medema M.H."/>
            <person name="Devos D.P."/>
            <person name="Kaster A.-K."/>
            <person name="Ovreas L."/>
            <person name="Rohde M."/>
            <person name="Galperin M.Y."/>
            <person name="Jogler C."/>
        </authorList>
    </citation>
    <scope>NUCLEOTIDE SEQUENCE [LARGE SCALE GENOMIC DNA]</scope>
    <source>
        <strain evidence="6 7">Pla175</strain>
    </source>
</reference>
<dbReference type="PANTHER" id="PTHR42693">
    <property type="entry name" value="ARYLSULFATASE FAMILY MEMBER"/>
    <property type="match status" value="1"/>
</dbReference>
<keyword evidence="7" id="KW-1185">Reference proteome</keyword>
<dbReference type="PROSITE" id="PS00149">
    <property type="entry name" value="SULFATASE_2"/>
    <property type="match status" value="1"/>
</dbReference>
<dbReference type="KEGG" id="pnd:Pla175_19510"/>
<dbReference type="EMBL" id="CP036291">
    <property type="protein sequence ID" value="QDU88573.1"/>
    <property type="molecule type" value="Genomic_DNA"/>
</dbReference>
<dbReference type="InterPro" id="IPR000917">
    <property type="entry name" value="Sulfatase_N"/>
</dbReference>
<keyword evidence="2" id="KW-0479">Metal-binding</keyword>
<name>A0A518DAU7_9BACT</name>
<dbReference type="InterPro" id="IPR024607">
    <property type="entry name" value="Sulfatase_CS"/>
</dbReference>
<evidence type="ECO:0000313" key="7">
    <source>
        <dbReference type="Proteomes" id="UP000317429"/>
    </source>
</evidence>
<keyword evidence="3 6" id="KW-0378">Hydrolase</keyword>
<dbReference type="InterPro" id="IPR050738">
    <property type="entry name" value="Sulfatase"/>
</dbReference>
<evidence type="ECO:0000256" key="1">
    <source>
        <dbReference type="ARBA" id="ARBA00008779"/>
    </source>
</evidence>
<keyword evidence="4" id="KW-0106">Calcium</keyword>
<evidence type="ECO:0000259" key="5">
    <source>
        <dbReference type="Pfam" id="PF00884"/>
    </source>
</evidence>
<dbReference type="GO" id="GO:0004065">
    <property type="term" value="F:arylsulfatase activity"/>
    <property type="evidence" value="ECO:0007669"/>
    <property type="project" value="UniProtKB-EC"/>
</dbReference>
<dbReference type="AlphaFoldDB" id="A0A518DAU7"/>
<dbReference type="EC" id="3.1.6.1" evidence="6"/>